<gene>
    <name evidence="2" type="ORF">G2W53_026563</name>
</gene>
<evidence type="ECO:0000313" key="2">
    <source>
        <dbReference type="EMBL" id="KAF7821108.1"/>
    </source>
</evidence>
<dbReference type="EMBL" id="JAAIUW010000008">
    <property type="protein sequence ID" value="KAF7821108.1"/>
    <property type="molecule type" value="Genomic_DNA"/>
</dbReference>
<evidence type="ECO:0000313" key="3">
    <source>
        <dbReference type="Proteomes" id="UP000634136"/>
    </source>
</evidence>
<comment type="caution">
    <text evidence="2">The sequence shown here is derived from an EMBL/GenBank/DDBJ whole genome shotgun (WGS) entry which is preliminary data.</text>
</comment>
<evidence type="ECO:0000256" key="1">
    <source>
        <dbReference type="SAM" id="MobiDB-lite"/>
    </source>
</evidence>
<protein>
    <submittedName>
        <fullName evidence="2">Uncharacterized protein</fullName>
    </submittedName>
</protein>
<sequence>MGVGKDMVMGGRKKKEKVRRETRDRGL</sequence>
<organism evidence="2 3">
    <name type="scientific">Senna tora</name>
    <dbReference type="NCBI Taxonomy" id="362788"/>
    <lineage>
        <taxon>Eukaryota</taxon>
        <taxon>Viridiplantae</taxon>
        <taxon>Streptophyta</taxon>
        <taxon>Embryophyta</taxon>
        <taxon>Tracheophyta</taxon>
        <taxon>Spermatophyta</taxon>
        <taxon>Magnoliopsida</taxon>
        <taxon>eudicotyledons</taxon>
        <taxon>Gunneridae</taxon>
        <taxon>Pentapetalae</taxon>
        <taxon>rosids</taxon>
        <taxon>fabids</taxon>
        <taxon>Fabales</taxon>
        <taxon>Fabaceae</taxon>
        <taxon>Caesalpinioideae</taxon>
        <taxon>Cassia clade</taxon>
        <taxon>Senna</taxon>
    </lineage>
</organism>
<reference evidence="2" key="1">
    <citation type="submission" date="2020-09" db="EMBL/GenBank/DDBJ databases">
        <title>Genome-Enabled Discovery of Anthraquinone Biosynthesis in Senna tora.</title>
        <authorList>
            <person name="Kang S.-H."/>
            <person name="Pandey R.P."/>
            <person name="Lee C.-M."/>
            <person name="Sim J.-S."/>
            <person name="Jeong J.-T."/>
            <person name="Choi B.-S."/>
            <person name="Jung M."/>
            <person name="Ginzburg D."/>
            <person name="Zhao K."/>
            <person name="Won S.Y."/>
            <person name="Oh T.-J."/>
            <person name="Yu Y."/>
            <person name="Kim N.-H."/>
            <person name="Lee O.R."/>
            <person name="Lee T.-H."/>
            <person name="Bashyal P."/>
            <person name="Kim T.-S."/>
            <person name="Lee W.-H."/>
            <person name="Kawkins C."/>
            <person name="Kim C.-K."/>
            <person name="Kim J.S."/>
            <person name="Ahn B.O."/>
            <person name="Rhee S.Y."/>
            <person name="Sohng J.K."/>
        </authorList>
    </citation>
    <scope>NUCLEOTIDE SEQUENCE</scope>
    <source>
        <tissue evidence="2">Leaf</tissue>
    </source>
</reference>
<proteinExistence type="predicted"/>
<dbReference type="AlphaFoldDB" id="A0A834TFB0"/>
<feature type="region of interest" description="Disordered" evidence="1">
    <location>
        <begin position="1"/>
        <end position="27"/>
    </location>
</feature>
<dbReference type="Proteomes" id="UP000634136">
    <property type="component" value="Unassembled WGS sequence"/>
</dbReference>
<name>A0A834TFB0_9FABA</name>
<feature type="compositionally biased region" description="Basic and acidic residues" evidence="1">
    <location>
        <begin position="18"/>
        <end position="27"/>
    </location>
</feature>
<keyword evidence="3" id="KW-1185">Reference proteome</keyword>
<accession>A0A834TFB0</accession>